<evidence type="ECO:0000256" key="8">
    <source>
        <dbReference type="NCBIfam" id="TIGR00558"/>
    </source>
</evidence>
<dbReference type="Pfam" id="PF01243">
    <property type="entry name" value="PNPOx_N"/>
    <property type="match status" value="1"/>
</dbReference>
<dbReference type="Pfam" id="PF10590">
    <property type="entry name" value="PNP_phzG_C"/>
    <property type="match status" value="1"/>
</dbReference>
<dbReference type="Proteomes" id="UP001317532">
    <property type="component" value="Chromosome"/>
</dbReference>
<evidence type="ECO:0000259" key="10">
    <source>
        <dbReference type="Pfam" id="PF01243"/>
    </source>
</evidence>
<sequence>MNDDLLTRRLSYERGMLDEGTVSADPFAQFDAWLSEALAMPGIVEPNAMSLATVGDEGRPSSRIVLLRQWDGRGFVFYTNYESRKGGELAHRPAAALLFWWGALERQIRIEGRVERVDNAESDAYFATRPRGHRLSAWASPQSRVVSGKDALEAAMAEAEARFAGDVPRPPHWGGYRVVPDRFEFWQGRPNRVHDRVAYERVADGWTIARLAP</sequence>
<organism evidence="12 13">
    <name type="scientific">Vulcanimicrobium alpinum</name>
    <dbReference type="NCBI Taxonomy" id="3016050"/>
    <lineage>
        <taxon>Bacteria</taxon>
        <taxon>Bacillati</taxon>
        <taxon>Vulcanimicrobiota</taxon>
        <taxon>Vulcanimicrobiia</taxon>
        <taxon>Vulcanimicrobiales</taxon>
        <taxon>Vulcanimicrobiaceae</taxon>
        <taxon>Vulcanimicrobium</taxon>
    </lineage>
</organism>
<feature type="binding site" evidence="9">
    <location>
        <position position="196"/>
    </location>
    <ligand>
        <name>FMN</name>
        <dbReference type="ChEBI" id="CHEBI:58210"/>
    </ligand>
</feature>
<evidence type="ECO:0000259" key="11">
    <source>
        <dbReference type="Pfam" id="PF10590"/>
    </source>
</evidence>
<dbReference type="FunFam" id="2.30.110.10:FF:000020">
    <property type="entry name" value="PNPO isoform 11"/>
    <property type="match status" value="1"/>
</dbReference>
<dbReference type="GO" id="GO:0008615">
    <property type="term" value="P:pyridoxine biosynthetic process"/>
    <property type="evidence" value="ECO:0007669"/>
    <property type="project" value="UniProtKB-UniRule"/>
</dbReference>
<evidence type="ECO:0000256" key="9">
    <source>
        <dbReference type="PIRSR" id="PIRSR000190-2"/>
    </source>
</evidence>
<keyword evidence="5" id="KW-0560">Oxidoreductase</keyword>
<feature type="binding site" evidence="9">
    <location>
        <begin position="78"/>
        <end position="79"/>
    </location>
    <ligand>
        <name>FMN</name>
        <dbReference type="ChEBI" id="CHEBI:58210"/>
    </ligand>
</feature>
<dbReference type="KEGG" id="vab:WPS_18350"/>
<dbReference type="HAMAP" id="MF_01629">
    <property type="entry name" value="PdxH"/>
    <property type="match status" value="1"/>
</dbReference>
<feature type="binding site" evidence="9">
    <location>
        <position position="84"/>
    </location>
    <ligand>
        <name>FMN</name>
        <dbReference type="ChEBI" id="CHEBI:58210"/>
    </ligand>
</feature>
<dbReference type="NCBIfam" id="TIGR00558">
    <property type="entry name" value="pdxH"/>
    <property type="match status" value="1"/>
</dbReference>
<evidence type="ECO:0000256" key="6">
    <source>
        <dbReference type="ARBA" id="ARBA00023096"/>
    </source>
</evidence>
<evidence type="ECO:0000256" key="5">
    <source>
        <dbReference type="ARBA" id="ARBA00023002"/>
    </source>
</evidence>
<protein>
    <recommendedName>
        <fullName evidence="8">Pyridoxamine 5'-phosphate oxidase</fullName>
        <ecNumber evidence="8">1.4.3.5</ecNumber>
    </recommendedName>
</protein>
<dbReference type="InterPro" id="IPR011576">
    <property type="entry name" value="Pyridox_Oxase_N"/>
</dbReference>
<feature type="domain" description="Pyridoxamine 5'-phosphate oxidase N-terminal" evidence="10">
    <location>
        <begin position="45"/>
        <end position="160"/>
    </location>
</feature>
<keyword evidence="13" id="KW-1185">Reference proteome</keyword>
<dbReference type="EMBL" id="AP025523">
    <property type="protein sequence ID" value="BDE06559.1"/>
    <property type="molecule type" value="Genomic_DNA"/>
</dbReference>
<dbReference type="InterPro" id="IPR000659">
    <property type="entry name" value="Pyridox_Oxase"/>
</dbReference>
<name>A0AAN1XWA9_UNVUL</name>
<evidence type="ECO:0000256" key="7">
    <source>
        <dbReference type="ARBA" id="ARBA00060587"/>
    </source>
</evidence>
<dbReference type="InterPro" id="IPR012349">
    <property type="entry name" value="Split_barrel_FMN-bd"/>
</dbReference>
<keyword evidence="3" id="KW-0285">Flavoprotein</keyword>
<comment type="subunit">
    <text evidence="2">Homodimer.</text>
</comment>
<comment type="pathway">
    <text evidence="7">Cofactor metabolism.</text>
</comment>
<feature type="domain" description="Pyridoxine 5'-phosphate oxidase dimerisation C-terminal" evidence="11">
    <location>
        <begin position="173"/>
        <end position="213"/>
    </location>
</feature>
<gene>
    <name evidence="12" type="primary">pdxH</name>
    <name evidence="12" type="ORF">WPS_18350</name>
</gene>
<proteinExistence type="inferred from homology"/>
<comment type="cofactor">
    <cofactor evidence="9">
        <name>FMN</name>
        <dbReference type="ChEBI" id="CHEBI:58210"/>
    </cofactor>
    <text evidence="9">Binds 1 FMN per subunit.</text>
</comment>
<dbReference type="PANTHER" id="PTHR10851">
    <property type="entry name" value="PYRIDOXINE-5-PHOSPHATE OXIDASE"/>
    <property type="match status" value="1"/>
</dbReference>
<feature type="binding site" evidence="9">
    <location>
        <position position="107"/>
    </location>
    <ligand>
        <name>FMN</name>
        <dbReference type="ChEBI" id="CHEBI:58210"/>
    </ligand>
</feature>
<evidence type="ECO:0000256" key="2">
    <source>
        <dbReference type="ARBA" id="ARBA00011738"/>
    </source>
</evidence>
<dbReference type="NCBIfam" id="NF004231">
    <property type="entry name" value="PRK05679.1"/>
    <property type="match status" value="1"/>
</dbReference>
<evidence type="ECO:0000313" key="13">
    <source>
        <dbReference type="Proteomes" id="UP001317532"/>
    </source>
</evidence>
<dbReference type="AlphaFoldDB" id="A0AAN1XWA9"/>
<feature type="binding site" evidence="9">
    <location>
        <begin position="142"/>
        <end position="143"/>
    </location>
    <ligand>
        <name>FMN</name>
        <dbReference type="ChEBI" id="CHEBI:58210"/>
    </ligand>
</feature>
<dbReference type="InterPro" id="IPR019740">
    <property type="entry name" value="Pyridox_Oxase_CS"/>
</dbReference>
<comment type="similarity">
    <text evidence="1">Belongs to the pyridoxamine 5'-phosphate oxidase family.</text>
</comment>
<keyword evidence="6" id="KW-0664">Pyridoxine biosynthesis</keyword>
<dbReference type="PANTHER" id="PTHR10851:SF0">
    <property type="entry name" value="PYRIDOXINE-5'-PHOSPHATE OXIDASE"/>
    <property type="match status" value="1"/>
</dbReference>
<dbReference type="GO" id="GO:0010181">
    <property type="term" value="F:FMN binding"/>
    <property type="evidence" value="ECO:0007669"/>
    <property type="project" value="UniProtKB-UniRule"/>
</dbReference>
<accession>A0AAN1XWA9</accession>
<reference evidence="12 13" key="1">
    <citation type="journal article" date="2022" name="ISME Commun">
        <title>Vulcanimicrobium alpinus gen. nov. sp. nov., the first cultivated representative of the candidate phylum 'Eremiobacterota', is a metabolically versatile aerobic anoxygenic phototroph.</title>
        <authorList>
            <person name="Yabe S."/>
            <person name="Muto K."/>
            <person name="Abe K."/>
            <person name="Yokota A."/>
            <person name="Staudigel H."/>
            <person name="Tebo B.M."/>
        </authorList>
    </citation>
    <scope>NUCLEOTIDE SEQUENCE [LARGE SCALE GENOMIC DNA]</scope>
    <source>
        <strain evidence="12 13">WC8-2</strain>
    </source>
</reference>
<dbReference type="GO" id="GO:0004733">
    <property type="term" value="F:pyridoxamine phosphate oxidase activity"/>
    <property type="evidence" value="ECO:0007669"/>
    <property type="project" value="UniProtKB-UniRule"/>
</dbReference>
<evidence type="ECO:0000256" key="3">
    <source>
        <dbReference type="ARBA" id="ARBA00022630"/>
    </source>
</evidence>
<keyword evidence="4 9" id="KW-0288">FMN</keyword>
<dbReference type="InterPro" id="IPR019576">
    <property type="entry name" value="Pyridoxamine_oxidase_dimer_C"/>
</dbReference>
<dbReference type="PROSITE" id="PS01064">
    <property type="entry name" value="PYRIDOX_OXIDASE"/>
    <property type="match status" value="1"/>
</dbReference>
<dbReference type="SUPFAM" id="SSF50475">
    <property type="entry name" value="FMN-binding split barrel"/>
    <property type="match status" value="1"/>
</dbReference>
<dbReference type="EC" id="1.4.3.5" evidence="8"/>
<feature type="binding site" evidence="9">
    <location>
        <position position="85"/>
    </location>
    <ligand>
        <name>FMN</name>
        <dbReference type="ChEBI" id="CHEBI:58210"/>
    </ligand>
</feature>
<evidence type="ECO:0000256" key="1">
    <source>
        <dbReference type="ARBA" id="ARBA00007301"/>
    </source>
</evidence>
<evidence type="ECO:0000313" key="12">
    <source>
        <dbReference type="EMBL" id="BDE06559.1"/>
    </source>
</evidence>
<evidence type="ECO:0000256" key="4">
    <source>
        <dbReference type="ARBA" id="ARBA00022643"/>
    </source>
</evidence>
<dbReference type="PIRSF" id="PIRSF000190">
    <property type="entry name" value="Pyd_amn-ph_oxd"/>
    <property type="match status" value="1"/>
</dbReference>
<feature type="binding site" evidence="9">
    <location>
        <position position="186"/>
    </location>
    <ligand>
        <name>FMN</name>
        <dbReference type="ChEBI" id="CHEBI:58210"/>
    </ligand>
</feature>
<dbReference type="Gene3D" id="2.30.110.10">
    <property type="entry name" value="Electron Transport, Fmn-binding Protein, Chain A"/>
    <property type="match status" value="1"/>
</dbReference>
<dbReference type="RefSeq" id="WP_317994219.1">
    <property type="nucleotide sequence ID" value="NZ_AP025523.1"/>
</dbReference>